<dbReference type="InterPro" id="IPR043504">
    <property type="entry name" value="Peptidase_S1_PA_chymotrypsin"/>
</dbReference>
<evidence type="ECO:0000256" key="13">
    <source>
        <dbReference type="RuleBase" id="RU363034"/>
    </source>
</evidence>
<dbReference type="STRING" id="278856.A0A212EH61"/>
<dbReference type="FunFam" id="2.40.10.10:FF:000054">
    <property type="entry name" value="Complement C1r subcomponent"/>
    <property type="match status" value="1"/>
</dbReference>
<dbReference type="AlphaFoldDB" id="A0A212EH61"/>
<evidence type="ECO:0000256" key="10">
    <source>
        <dbReference type="ARBA" id="ARBA00023240"/>
    </source>
</evidence>
<keyword evidence="5" id="KW-0732">Signal</keyword>
<protein>
    <submittedName>
        <fullName evidence="16">Trypsin serine proteinase</fullName>
    </submittedName>
</protein>
<sequence>MCFEVVTKKTISQFVPFLEEDENTFNFSLILEENSRVEAYMDKCPLKVLGGQEINITQAPYQVAIRKHILYGFIWSAFCGGSLITMTYVVTAAHCFIDSQGHFKKLSIRKVVAGTMKTTATMFQSTKGEQWRNIKNVYKHKFYDQKLFEHDFAIVEVASPFVITDTVKPIRLYNLKRDKKIEKGLQCSVSGFGLKENVILYFNLNAVCVPIVTMDACKMFYYEEYLHPSSLCAGASGKDSCQGDSGGPLVCYGVLVGVVAWGGVCGVQPGVYTKISAYTGGKDVPFTKNNVMRTKSCIGILMIFLF</sequence>
<keyword evidence="14" id="KW-0472">Membrane</keyword>
<dbReference type="GO" id="GO:0090729">
    <property type="term" value="F:toxin activity"/>
    <property type="evidence" value="ECO:0007669"/>
    <property type="project" value="UniProtKB-KW"/>
</dbReference>
<keyword evidence="14" id="KW-1133">Transmembrane helix</keyword>
<dbReference type="KEGG" id="dpl:KGM_212253"/>
<dbReference type="PROSITE" id="PS00135">
    <property type="entry name" value="TRYPSIN_SER"/>
    <property type="match status" value="1"/>
</dbReference>
<evidence type="ECO:0000256" key="7">
    <source>
        <dbReference type="ARBA" id="ARBA00022825"/>
    </source>
</evidence>
<comment type="function">
    <text evidence="11">Fibrinolytic activity; shows preferential cleavage of Arg-Gly bonds in all three fibrinogen chains. Contact with the caterpillars causes severe bleeding, due the anticoagulant effect of the protein.</text>
</comment>
<keyword evidence="9" id="KW-0325">Glycoprotein</keyword>
<evidence type="ECO:0000259" key="15">
    <source>
        <dbReference type="PROSITE" id="PS50240"/>
    </source>
</evidence>
<dbReference type="InParanoid" id="A0A212EH61"/>
<evidence type="ECO:0000256" key="9">
    <source>
        <dbReference type="ARBA" id="ARBA00023180"/>
    </source>
</evidence>
<organism evidence="16 17">
    <name type="scientific">Danaus plexippus plexippus</name>
    <dbReference type="NCBI Taxonomy" id="278856"/>
    <lineage>
        <taxon>Eukaryota</taxon>
        <taxon>Metazoa</taxon>
        <taxon>Ecdysozoa</taxon>
        <taxon>Arthropoda</taxon>
        <taxon>Hexapoda</taxon>
        <taxon>Insecta</taxon>
        <taxon>Pterygota</taxon>
        <taxon>Neoptera</taxon>
        <taxon>Endopterygota</taxon>
        <taxon>Lepidoptera</taxon>
        <taxon>Glossata</taxon>
        <taxon>Ditrysia</taxon>
        <taxon>Papilionoidea</taxon>
        <taxon>Nymphalidae</taxon>
        <taxon>Danainae</taxon>
        <taxon>Danaini</taxon>
        <taxon>Danaina</taxon>
        <taxon>Danaus</taxon>
        <taxon>Danaus</taxon>
    </lineage>
</organism>
<accession>A0A212EH61</accession>
<dbReference type="Gene3D" id="2.40.10.10">
    <property type="entry name" value="Trypsin-like serine proteases"/>
    <property type="match status" value="1"/>
</dbReference>
<dbReference type="PANTHER" id="PTHR24264">
    <property type="entry name" value="TRYPSIN-RELATED"/>
    <property type="match status" value="1"/>
</dbReference>
<evidence type="ECO:0000256" key="3">
    <source>
        <dbReference type="ARBA" id="ARBA00022656"/>
    </source>
</evidence>
<evidence type="ECO:0000256" key="2">
    <source>
        <dbReference type="ARBA" id="ARBA00022525"/>
    </source>
</evidence>
<dbReference type="Pfam" id="PF00089">
    <property type="entry name" value="Trypsin"/>
    <property type="match status" value="1"/>
</dbReference>
<evidence type="ECO:0000256" key="11">
    <source>
        <dbReference type="ARBA" id="ARBA00055534"/>
    </source>
</evidence>
<dbReference type="EMBL" id="AGBW02014956">
    <property type="protein sequence ID" value="OWR40827.1"/>
    <property type="molecule type" value="Genomic_DNA"/>
</dbReference>
<keyword evidence="8" id="KW-1015">Disulfide bond</keyword>
<proteinExistence type="predicted"/>
<dbReference type="FunFam" id="2.40.10.10:FF:000068">
    <property type="entry name" value="transmembrane protease serine 2"/>
    <property type="match status" value="1"/>
</dbReference>
<evidence type="ECO:0000256" key="1">
    <source>
        <dbReference type="ARBA" id="ARBA00004239"/>
    </source>
</evidence>
<dbReference type="CDD" id="cd00190">
    <property type="entry name" value="Tryp_SPc"/>
    <property type="match status" value="1"/>
</dbReference>
<keyword evidence="6 13" id="KW-0378">Hydrolase</keyword>
<evidence type="ECO:0000256" key="5">
    <source>
        <dbReference type="ARBA" id="ARBA00022729"/>
    </source>
</evidence>
<feature type="domain" description="Peptidase S1" evidence="15">
    <location>
        <begin position="48"/>
        <end position="292"/>
    </location>
</feature>
<evidence type="ECO:0000256" key="4">
    <source>
        <dbReference type="ARBA" id="ARBA00022670"/>
    </source>
</evidence>
<gene>
    <name evidence="16" type="ORF">KGM_212253</name>
</gene>
<evidence type="ECO:0000256" key="8">
    <source>
        <dbReference type="ARBA" id="ARBA00023157"/>
    </source>
</evidence>
<dbReference type="GO" id="GO:0004252">
    <property type="term" value="F:serine-type endopeptidase activity"/>
    <property type="evidence" value="ECO:0007669"/>
    <property type="project" value="InterPro"/>
</dbReference>
<keyword evidence="17" id="KW-1185">Reference proteome</keyword>
<keyword evidence="2" id="KW-0964">Secreted</keyword>
<dbReference type="PROSITE" id="PS00134">
    <property type="entry name" value="TRYPSIN_HIS"/>
    <property type="match status" value="1"/>
</dbReference>
<dbReference type="SMART" id="SM00020">
    <property type="entry name" value="Tryp_SPc"/>
    <property type="match status" value="1"/>
</dbReference>
<keyword evidence="14" id="KW-0812">Transmembrane</keyword>
<dbReference type="InterPro" id="IPR009003">
    <property type="entry name" value="Peptidase_S1_PA"/>
</dbReference>
<dbReference type="InterPro" id="IPR033116">
    <property type="entry name" value="TRYPSIN_SER"/>
</dbReference>
<comment type="caution">
    <text evidence="16">The sequence shown here is derived from an EMBL/GenBank/DDBJ whole genome shotgun (WGS) entry which is preliminary data.</text>
</comment>
<dbReference type="Proteomes" id="UP000007151">
    <property type="component" value="Unassembled WGS sequence"/>
</dbReference>
<dbReference type="PRINTS" id="PR00722">
    <property type="entry name" value="CHYMOTRYPSIN"/>
</dbReference>
<comment type="subcellular location">
    <subcellularLocation>
        <location evidence="1">Secreted</location>
        <location evidence="1">Extracellular space</location>
    </subcellularLocation>
</comment>
<evidence type="ECO:0000256" key="14">
    <source>
        <dbReference type="SAM" id="Phobius"/>
    </source>
</evidence>
<keyword evidence="12" id="KW-1205">Fibrinolytic toxin</keyword>
<evidence type="ECO:0000256" key="12">
    <source>
        <dbReference type="ARBA" id="ARBA00084094"/>
    </source>
</evidence>
<keyword evidence="3" id="KW-0800">Toxin</keyword>
<dbReference type="PANTHER" id="PTHR24264:SF65">
    <property type="entry name" value="SRCR DOMAIN-CONTAINING PROTEIN"/>
    <property type="match status" value="1"/>
</dbReference>
<dbReference type="InterPro" id="IPR018114">
    <property type="entry name" value="TRYPSIN_HIS"/>
</dbReference>
<dbReference type="PROSITE" id="PS50240">
    <property type="entry name" value="TRYPSIN_DOM"/>
    <property type="match status" value="1"/>
</dbReference>
<name>A0A212EH61_DANPL</name>
<dbReference type="InterPro" id="IPR001314">
    <property type="entry name" value="Peptidase_S1A"/>
</dbReference>
<dbReference type="GO" id="GO:0006508">
    <property type="term" value="P:proteolysis"/>
    <property type="evidence" value="ECO:0007669"/>
    <property type="project" value="UniProtKB-KW"/>
</dbReference>
<reference evidence="16 17" key="1">
    <citation type="journal article" date="2011" name="Cell">
        <title>The monarch butterfly genome yields insights into long-distance migration.</title>
        <authorList>
            <person name="Zhan S."/>
            <person name="Merlin C."/>
            <person name="Boore J.L."/>
            <person name="Reppert S.M."/>
        </authorList>
    </citation>
    <scope>NUCLEOTIDE SEQUENCE [LARGE SCALE GENOMIC DNA]</scope>
    <source>
        <strain evidence="16">F-2</strain>
    </source>
</reference>
<evidence type="ECO:0000256" key="6">
    <source>
        <dbReference type="ARBA" id="ARBA00022801"/>
    </source>
</evidence>
<dbReference type="InterPro" id="IPR001254">
    <property type="entry name" value="Trypsin_dom"/>
</dbReference>
<dbReference type="InterPro" id="IPR050127">
    <property type="entry name" value="Serine_Proteases_S1"/>
</dbReference>
<dbReference type="GO" id="GO:0005615">
    <property type="term" value="C:extracellular space"/>
    <property type="evidence" value="ECO:0007669"/>
    <property type="project" value="TreeGrafter"/>
</dbReference>
<feature type="transmembrane region" description="Helical" evidence="14">
    <location>
        <begin position="69"/>
        <end position="90"/>
    </location>
</feature>
<evidence type="ECO:0000313" key="17">
    <source>
        <dbReference type="Proteomes" id="UP000007151"/>
    </source>
</evidence>
<evidence type="ECO:0000313" key="16">
    <source>
        <dbReference type="EMBL" id="OWR40827.1"/>
    </source>
</evidence>
<keyword evidence="7 13" id="KW-0720">Serine protease</keyword>
<keyword evidence="10" id="KW-1199">Hemostasis impairing toxin</keyword>
<keyword evidence="4 13" id="KW-0645">Protease</keyword>
<dbReference type="SUPFAM" id="SSF50494">
    <property type="entry name" value="Trypsin-like serine proteases"/>
    <property type="match status" value="1"/>
</dbReference>